<dbReference type="EMBL" id="LFTY01000002">
    <property type="protein sequence ID" value="KMW56344.1"/>
    <property type="molecule type" value="Genomic_DNA"/>
</dbReference>
<evidence type="ECO:0000313" key="2">
    <source>
        <dbReference type="Proteomes" id="UP000037178"/>
    </source>
</evidence>
<dbReference type="Proteomes" id="UP000037178">
    <property type="component" value="Unassembled WGS sequence"/>
</dbReference>
<comment type="caution">
    <text evidence="1">The sequence shown here is derived from an EMBL/GenBank/DDBJ whole genome shotgun (WGS) entry which is preliminary data.</text>
</comment>
<reference evidence="1 2" key="1">
    <citation type="submission" date="2015-06" db="EMBL/GenBank/DDBJ databases">
        <title>Draft genome sequence of an Alphaproteobacteria species associated to the Mediterranean sponge Oscarella lobularis.</title>
        <authorList>
            <person name="Jourda C."/>
            <person name="Santini S."/>
            <person name="Claverie J.-M."/>
        </authorList>
    </citation>
    <scope>NUCLEOTIDE SEQUENCE [LARGE SCALE GENOMIC DNA]</scope>
    <source>
        <strain evidence="1">IGS</strain>
    </source>
</reference>
<gene>
    <name evidence="1" type="ORF">AIOL_001296</name>
</gene>
<keyword evidence="2" id="KW-1185">Reference proteome</keyword>
<protein>
    <submittedName>
        <fullName evidence="1">Uncharacterized protein</fullName>
    </submittedName>
</protein>
<dbReference type="STRING" id="1675527.AIOL_001296"/>
<name>A0A0J9E3E3_9RHOB</name>
<evidence type="ECO:0000313" key="1">
    <source>
        <dbReference type="EMBL" id="KMW56344.1"/>
    </source>
</evidence>
<organism evidence="1 2">
    <name type="scientific">Candidatus Rhodobacter oscarellae</name>
    <dbReference type="NCBI Taxonomy" id="1675527"/>
    <lineage>
        <taxon>Bacteria</taxon>
        <taxon>Pseudomonadati</taxon>
        <taxon>Pseudomonadota</taxon>
        <taxon>Alphaproteobacteria</taxon>
        <taxon>Rhodobacterales</taxon>
        <taxon>Rhodobacter group</taxon>
        <taxon>Rhodobacter</taxon>
    </lineage>
</organism>
<dbReference type="PATRIC" id="fig|1675527.3.peg.1378"/>
<proteinExistence type="predicted"/>
<sequence length="52" mass="5866">MIWPCLGANRPKLAAFERRVLTSPSQNHKQRRYGKLTQGPCFVASSVCVCMQ</sequence>
<accession>A0A0J9E3E3</accession>
<dbReference type="AlphaFoldDB" id="A0A0J9E3E3"/>